<dbReference type="EMBL" id="ACGK02000001">
    <property type="protein sequence ID" value="EGF23814.1"/>
    <property type="molecule type" value="Genomic_DNA"/>
</dbReference>
<sequence>MSEAVTIHTAMLRGIEAIPVKVEVSTSSGIPGITLVGNPDISVLESRSRVRCALKSIGVNLPRKHITINLSPGEIRKTGAGFDLPIAVALLYLTHSMPLADIEKCLFIGELALDGSVCPIRGYMAYYKLARALHKMVVCSALSVNDIHTKHTLYCQRLSEFINGIPWLMGKCSDTSAVVLKKRLSQPVHTYDFIDVIDQEAAKRACVIAAAGNHGLLMIGPPGAGKTMLAQRIPSILPHLSVAQKDEALLIHSVAGLPLDLLSQGIPPFRAPHHSISTAGLIGGGRPVLPGEISLAHTGVLFLDELPEFASNVLQTLRQPFEEGEVRLIRAEGVYVFPGKFMFIAAANPCPCGYLGDSDHECVCTEAKILKYQSKLSGPLVDRIDMCIDIQRPSPQKILNGVQGLSSAQMQAMVEKARAFRAQREEKLQDALGGACSRASSVMDQKSGGNQSKNKGIAREALSPEAKSKLNQIALRTGLGGRGLSRIVHVARTIADLAEHERVEVEDMLEACMLRNRKGSL</sequence>
<name>F1T548_9ACTN</name>
<dbReference type="Gene3D" id="3.30.230.10">
    <property type="match status" value="1"/>
</dbReference>
<evidence type="ECO:0000259" key="2">
    <source>
        <dbReference type="Pfam" id="PF13335"/>
    </source>
</evidence>
<keyword evidence="4" id="KW-1185">Reference proteome</keyword>
<dbReference type="InterPro" id="IPR000523">
    <property type="entry name" value="Mg_chelatse_chII-like_cat_dom"/>
</dbReference>
<dbReference type="SUPFAM" id="SSF52540">
    <property type="entry name" value="P-loop containing nucleoside triphosphate hydrolases"/>
    <property type="match status" value="1"/>
</dbReference>
<dbReference type="Pfam" id="PF01078">
    <property type="entry name" value="Mg_chelatase"/>
    <property type="match status" value="1"/>
</dbReference>
<dbReference type="RefSeq" id="WP_006302943.1">
    <property type="nucleotide sequence ID" value="NZ_ACGK02000001.1"/>
</dbReference>
<organism evidence="3 4">
    <name type="scientific">Fannyhessea vaginae DSM 15829</name>
    <dbReference type="NCBI Taxonomy" id="525256"/>
    <lineage>
        <taxon>Bacteria</taxon>
        <taxon>Bacillati</taxon>
        <taxon>Actinomycetota</taxon>
        <taxon>Coriobacteriia</taxon>
        <taxon>Coriobacteriales</taxon>
        <taxon>Atopobiaceae</taxon>
        <taxon>Fannyhessea</taxon>
    </lineage>
</organism>
<dbReference type="InterPro" id="IPR025158">
    <property type="entry name" value="Mg_chelat-rel_C"/>
</dbReference>
<feature type="domain" description="Mg chelatase-related protein C-terminal" evidence="2">
    <location>
        <begin position="406"/>
        <end position="515"/>
    </location>
</feature>
<dbReference type="InterPro" id="IPR014721">
    <property type="entry name" value="Ribsml_uS5_D2-typ_fold_subgr"/>
</dbReference>
<proteinExistence type="predicted"/>
<dbReference type="SUPFAM" id="SSF54211">
    <property type="entry name" value="Ribosomal protein S5 domain 2-like"/>
    <property type="match status" value="1"/>
</dbReference>
<dbReference type="InterPro" id="IPR045006">
    <property type="entry name" value="CHLI-like"/>
</dbReference>
<dbReference type="PANTHER" id="PTHR32039:SF7">
    <property type="entry name" value="COMPETENCE PROTEIN COMM"/>
    <property type="match status" value="1"/>
</dbReference>
<reference evidence="3 4" key="1">
    <citation type="submission" date="2011-02" db="EMBL/GenBank/DDBJ databases">
        <authorList>
            <person name="Muzny D."/>
            <person name="Qin X."/>
            <person name="Buhay C."/>
            <person name="Dugan-Rocha S."/>
            <person name="Ding Y."/>
            <person name="Chen G."/>
            <person name="Hawes A."/>
            <person name="Holder M."/>
            <person name="Jhangiani S."/>
            <person name="Johnson A."/>
            <person name="Khan Z."/>
            <person name="Li Z."/>
            <person name="Liu W."/>
            <person name="Liu X."/>
            <person name="Perez L."/>
            <person name="Shen H."/>
            <person name="Wang Q."/>
            <person name="Watt J."/>
            <person name="Xi L."/>
            <person name="Xin Y."/>
            <person name="Zhou J."/>
            <person name="Deng J."/>
            <person name="Jiang H."/>
            <person name="Liu Y."/>
            <person name="Qu J."/>
            <person name="Song X.-Z."/>
            <person name="Zhang L."/>
            <person name="Villasana D."/>
            <person name="Johnson A."/>
            <person name="Liu J."/>
            <person name="Liyanage D."/>
            <person name="Lorensuhewa L."/>
            <person name="Robinson T."/>
            <person name="Song A."/>
            <person name="Song B.-B."/>
            <person name="Dinh H."/>
            <person name="Thornton R."/>
            <person name="Coyle M."/>
            <person name="Francisco L."/>
            <person name="Jackson L."/>
            <person name="Javaid M."/>
            <person name="Korchina V."/>
            <person name="Kovar C."/>
            <person name="Mata R."/>
            <person name="Mathew T."/>
            <person name="Ngo R."/>
            <person name="Nguyen L."/>
            <person name="Nguyen N."/>
            <person name="Okwuonu G."/>
            <person name="Ongeri F."/>
            <person name="Pham C."/>
            <person name="Simmons D."/>
            <person name="Wilczek-Boney K."/>
            <person name="Hale W."/>
            <person name="Jakkamsetti A."/>
            <person name="Pham P."/>
            <person name="Ruth R."/>
            <person name="San Lucas F."/>
            <person name="Warren J."/>
            <person name="Zhang J."/>
            <person name="Zhao Z."/>
            <person name="Zhou C."/>
            <person name="Zhu D."/>
            <person name="Lee S."/>
            <person name="Bess C."/>
            <person name="Blankenburg K."/>
            <person name="Forbes L."/>
            <person name="Fu Q."/>
            <person name="Gubbala S."/>
            <person name="Hirani K."/>
            <person name="Jayaseelan J.C."/>
            <person name="Lara F."/>
            <person name="Munidasa M."/>
            <person name="Palculict T."/>
            <person name="Patil S."/>
            <person name="Pu L.-L."/>
            <person name="Saada N."/>
            <person name="Tang L."/>
            <person name="Weissenberger G."/>
            <person name="Zhu Y."/>
            <person name="Hemphill L."/>
            <person name="Shang Y."/>
            <person name="Youmans B."/>
            <person name="Ayvaz T."/>
            <person name="Ross M."/>
            <person name="Santibanez J."/>
            <person name="Aqrawi P."/>
            <person name="Gross S."/>
            <person name="Joshi V."/>
            <person name="Fowler G."/>
            <person name="Nazareth L."/>
            <person name="Reid J."/>
            <person name="Worley K."/>
            <person name="Petrosino J."/>
            <person name="Highlander S."/>
            <person name="Gibbs R."/>
        </authorList>
    </citation>
    <scope>NUCLEOTIDE SEQUENCE [LARGE SCALE GENOMIC DNA]</scope>
    <source>
        <strain evidence="3 4">DSM 15829</strain>
    </source>
</reference>
<dbReference type="AlphaFoldDB" id="F1T548"/>
<dbReference type="InterPro" id="IPR027417">
    <property type="entry name" value="P-loop_NTPase"/>
</dbReference>
<dbReference type="PANTHER" id="PTHR32039">
    <property type="entry name" value="MAGNESIUM-CHELATASE SUBUNIT CHLI"/>
    <property type="match status" value="1"/>
</dbReference>
<protein>
    <submittedName>
        <fullName evidence="3">Mg chelatase-like protein</fullName>
    </submittedName>
</protein>
<dbReference type="Pfam" id="PF13541">
    <property type="entry name" value="ChlI"/>
    <property type="match status" value="1"/>
</dbReference>
<dbReference type="GeneID" id="93210365"/>
<dbReference type="eggNOG" id="COG0606">
    <property type="taxonomic scope" value="Bacteria"/>
</dbReference>
<dbReference type="InterPro" id="IPR004482">
    <property type="entry name" value="Mg_chelat-rel"/>
</dbReference>
<dbReference type="InterPro" id="IPR020568">
    <property type="entry name" value="Ribosomal_Su5_D2-typ_SF"/>
</dbReference>
<accession>F1T548</accession>
<evidence type="ECO:0000259" key="1">
    <source>
        <dbReference type="Pfam" id="PF01078"/>
    </source>
</evidence>
<evidence type="ECO:0000313" key="3">
    <source>
        <dbReference type="EMBL" id="EGF23814.1"/>
    </source>
</evidence>
<dbReference type="Pfam" id="PF13335">
    <property type="entry name" value="Mg_chelatase_C"/>
    <property type="match status" value="1"/>
</dbReference>
<dbReference type="Gene3D" id="3.40.50.300">
    <property type="entry name" value="P-loop containing nucleotide triphosphate hydrolases"/>
    <property type="match status" value="1"/>
</dbReference>
<dbReference type="GO" id="GO:0005524">
    <property type="term" value="F:ATP binding"/>
    <property type="evidence" value="ECO:0007669"/>
    <property type="project" value="InterPro"/>
</dbReference>
<dbReference type="OrthoDB" id="9813147at2"/>
<dbReference type="Proteomes" id="UP000005947">
    <property type="component" value="Unassembled WGS sequence"/>
</dbReference>
<feature type="domain" description="Magnesium chelatase ChlI-like catalytic" evidence="1">
    <location>
        <begin position="192"/>
        <end position="396"/>
    </location>
</feature>
<evidence type="ECO:0000313" key="4">
    <source>
        <dbReference type="Proteomes" id="UP000005947"/>
    </source>
</evidence>
<comment type="caution">
    <text evidence="3">The sequence shown here is derived from an EMBL/GenBank/DDBJ whole genome shotgun (WGS) entry which is preliminary data.</text>
</comment>
<dbReference type="NCBIfam" id="TIGR00368">
    <property type="entry name" value="YifB family Mg chelatase-like AAA ATPase"/>
    <property type="match status" value="1"/>
</dbReference>
<gene>
    <name evidence="3" type="ORF">HMPREF0091_10761</name>
</gene>